<evidence type="ECO:0000256" key="1">
    <source>
        <dbReference type="SAM" id="MobiDB-lite"/>
    </source>
</evidence>
<dbReference type="AlphaFoldDB" id="A0A1I7X044"/>
<feature type="region of interest" description="Disordered" evidence="1">
    <location>
        <begin position="96"/>
        <end position="123"/>
    </location>
</feature>
<name>A0A1I7X044_HETBA</name>
<keyword evidence="2" id="KW-1185">Reference proteome</keyword>
<protein>
    <submittedName>
        <fullName evidence="3">MRP-S23 domain-containing protein</fullName>
    </submittedName>
</protein>
<feature type="compositionally biased region" description="Basic and acidic residues" evidence="1">
    <location>
        <begin position="96"/>
        <end position="106"/>
    </location>
</feature>
<proteinExistence type="predicted"/>
<reference evidence="3" key="1">
    <citation type="submission" date="2016-11" db="UniProtKB">
        <authorList>
            <consortium name="WormBaseParasite"/>
        </authorList>
    </citation>
    <scope>IDENTIFICATION</scope>
</reference>
<dbReference type="Proteomes" id="UP000095283">
    <property type="component" value="Unplaced"/>
</dbReference>
<organism evidence="2 3">
    <name type="scientific">Heterorhabditis bacteriophora</name>
    <name type="common">Entomopathogenic nematode worm</name>
    <dbReference type="NCBI Taxonomy" id="37862"/>
    <lineage>
        <taxon>Eukaryota</taxon>
        <taxon>Metazoa</taxon>
        <taxon>Ecdysozoa</taxon>
        <taxon>Nematoda</taxon>
        <taxon>Chromadorea</taxon>
        <taxon>Rhabditida</taxon>
        <taxon>Rhabditina</taxon>
        <taxon>Rhabditomorpha</taxon>
        <taxon>Strongyloidea</taxon>
        <taxon>Heterorhabditidae</taxon>
        <taxon>Heterorhabditis</taxon>
    </lineage>
</organism>
<evidence type="ECO:0000313" key="2">
    <source>
        <dbReference type="Proteomes" id="UP000095283"/>
    </source>
</evidence>
<sequence>MFLTRALRGNLNRRHWDRRVWEIGYRGPLLPKQKAFVYFNQTGRPDLPVAPNHVKVLRERLQREFEVMKLLTKPYISADVEKEYFTSLNVSGLDDKRQKENDKLDAQRMPGKAKRTEGSKQAVRRRANIGNLLHSHITVEESLASLINRNRWD</sequence>
<dbReference type="WBParaSite" id="Hba_10809">
    <property type="protein sequence ID" value="Hba_10809"/>
    <property type="gene ID" value="Hba_10809"/>
</dbReference>
<accession>A0A1I7X044</accession>
<evidence type="ECO:0000313" key="3">
    <source>
        <dbReference type="WBParaSite" id="Hba_10809"/>
    </source>
</evidence>